<dbReference type="InterPro" id="IPR030559">
    <property type="entry name" value="PolZ_Rev3"/>
</dbReference>
<feature type="compositionally biased region" description="Basic and acidic residues" evidence="15">
    <location>
        <begin position="2000"/>
        <end position="2012"/>
    </location>
</feature>
<dbReference type="Gene3D" id="1.10.287.690">
    <property type="entry name" value="Helix hairpin bin"/>
    <property type="match status" value="1"/>
</dbReference>
<sequence>MYFQVVSIAHSLEKPQEELGDVTLSPVFRRVSARCPVLHLFGYVHIPSAHVASPEAPSPCSAAASSLDRKNSVGRHWHNEPVPLATLLEPAADGTTPSAPPPPAPSFVNVQAHTRPAFTSPSPKLAVGSVRVAEPSEESDQTSASLHRQEVVHPALAHTRSKSKEAFRSSALLRLRYTQRRACLHVHGFYPSLLLPQYNRSVSADQLAAQLETVVLRVLSKQGVFVPGQQLVHDVRVVHRYNVYGYRPHAYAFYLVELVDPNVQQKVMEVLQSTREVGGRQWQLYDAHMKYHTQFMVHWRINGIAPFPLPVPRCHVRLPTAAELRHRFNPPSSSSSDEDSGGSEDAPYKSEWKRRNASSSQGVHGSGVAEGFPYAGLPFQRFWRPDELDRLTTAEVEMDVCARDLGEPGEGDAAAAEGGAPSSPSHRTETADVTGNGVVRRGGVSAGDNLSYTRRSIRRYFKEHGVADALRVADTIAVERHRHAAALSASVPAREDASASAAVLRYGNVVQIQRADPTVQWMRHRMLEYLEQRRASAAAAAAAANPSKWKAEGGDDDDAAESGLKGVSVKLSPAPPLSVALVDSSTVPFAGLAPAMTAAQQQEQRAIRAQMVAEYSKPGGGHRRHTTVQTYSERRVLVPALQPTFAEMGADAVTATGRGSRPSCSAYGTADNKAEQTTGNARYIGFSADSLQLSPSQDTATPSAVAAITAEQTAGFGVVLQPWLRGMSAPDVKEVEMAATQDLMAALVARSSVSLGTAEAEHRASSPHPPVAQGAEKKGEEGEAAHHTCSSSSAFFSEPHRRSQLSAAEEVDAQLQLKRSAVDAGTPPVDAASDAVDHKGVASQQSSWFSQLSWSSDSSFSSSGREATAAAADVVAAAKREKDRDATAKSDLKVSLGSVAQKSQPPLEAAELAKAELLFGQADRQRQRPRKVEDEEDVKSPRDLPTQNLGRLSACLCDPISGSDRAERHGDARLSPLCFPRDVDATTGSTPPLSSSGASEHQSCKREAGVTRQARCCSSPRTSESATTRHTVGDCVAFVRVHPPHQHEQFSSHAFSARGVDDTTVCEVLAAARIAQVAADTVALRWFLQLSETHLAEDEAALVRRGAWIRRTRCMHVPRTPNNERPNPTENPVQLGEMLLGDAVDVVPASVLEEDALPSALAYAAARSAPTQRLLVDHDVPHKSMSVDHRVQSLHGAPHEGRNEESEEGTVHVWPVHCCIDAHSYRSCNSKWQRRRSQFPPLRILCRYQYVIHARVLTAVTSDLFTSSSVVPNPRRLTTQDRSFAGMAARRLHSSKTHSGTVNTSTHPSTEVAGALLRSPASRPSQRSSTHPRTSRVLFTQPERLTLSDDGDADVRDGGKEGFPVSATSRPPLEGDVDLELGTSRKDEGAEEEDDAQRVSTCGSGDGAEGEGEDTLLFPSSASSSSSSSGGGGPPQRMSSHKKRDRKRARFEGVGSLASSSAQTALHHTRPSQLLRSAEGSSFAANPSRKRRSRGHYRVSTLRMPAHSFMVGAVRIQRSVHADTRHAADVLQSQEQLRWRRYSAAMEDEDARRGRESSGVIGPAVSFSNASLVDEEESIAGDARLPSDGLASVSHPAQPNRDSTRANEEAQREVLINSSSASSSPLQHTVRDTADVARDAVSSFSSVASADSAAASEASSVEAVGVVTASQRTFLQLFRQPAPSDAKMRMGGTVLQTGGSLGPAVDGVPRWFRVTASACGEEEEGEEKQRRGGVAHKVAALPARNLPPTLASDGVRMRVSAVTWPYMAPTPPPREGNPSHHALYEPVEGPQLVACTSEGEPAATAPPRSTAPAPRETKSASHVPALSLSLTQQPQHHLQCLLRVQYLEVLLNRRPGEALVSTSNVLAVALGQASTAADGSIGIRVFRVAPTPREEEKEVGRSSGATKATPISPPELPLFGLCSPVQVVTVSDEAALLTCVRDEILAYDPDVLLSWEGYKYGLGYLALRYRTVLKRSLAADLSRIRQHHGYPPRPATTARTEGHQPTKARDVDGSEGGRGVLRPAAASVLSDPRHLHTLQEARRVATGDARATNVMTGDVLREAEGASAARVQFPTAPPPIVPPAPSPSTSSSSSASSTVLSDDVEQDGDEVDEDDAQDGGATPSGFRAPNNINSGGGTTRIGGWRPGGGWGNHHQQQQQQSHQPYGAGSSGTTARSTRSSASESADAAAAYSRRFGANVHITGRICTSFGKDLRKDVKMPSYALPMVHAELFGQPLPYFTDTYLAALFHSTADPGEHQAALRYLATRVAAPHRIACKLHWFTKLLEFSRMYGILTEEVLTRGSQFRVEATLLRLAHPLRYAMLSPSLMQVHRQPRIECIPLVMQPKADLYRRDDPIVVLDFRSLYPSIIIAYNLCYTTCLGMVQPTAHGRLGVLADFTQPDSLLAELLPDDGAQHDGVVFTPNGAMFVATSTRVGLLPQMVQAVLDTRFEVQASFKHIAVPMQDTAMQQRLQEQQLALKMLANVTYGYTAASFTGRMPCVDLAEAIVSLGRQTLERAVALIHSTAAWRAEVVYGDTDSLFVRLHGRTLSEAFIVGQQMADAVTQSNPSPIRLQFEKVLSPCLLLVKKRYAGYMWTSPTQTSPTFLAKGIEVVRRDQCPATAQLVHRMLRLLFDGCTAATLKHVYYTAMEKVQAGAVNPLQCIFRRAVKLGRYGRAGDGHLPLAARLALAQMETDVTETPYWGERLPYVVVRSTHSIGHLTDQVLHPAHLLYLQDKHSLDASYYITRNINSSLDRMFYLVGISFAQWYQTMPRRRTAHAALLNLPTFMKAQEQQVKTPEGSRPPSAPPPPPPPHLRSRTSGSDPQGARLHLASQLALHMQQLLRETIDPLFLLRRETHLCTVSTAVISDDDDNGEADAEGDRRNGSARSSPPPPPVEVEDLTRPTVHEFVDVEQLMATQRAGLPSAAAAVAAGGDSRLKPPRRAEHSHSRRRRCRDAKADGSGVTLDTFYPRTLCIVCEKEAVSLDDVRRQREVLQRVVNTLGHGAGGAEADGGGVGEQVTRSHDRAHAAADGETEAGHAFAATTPLQLPPICTRCWSDPCALYLHVQARCCTVGRQLDTLHHICANCIGSGGDWGAPAHALFTAAMPDMEDMDAFSPVRVRGGTEGSAAATTYSVGSVSRHLLFAAQLSARGVPHGCVSIDCAVGFEKKWVTEQWQQWQAVQRFLRGVM</sequence>
<dbReference type="InterPro" id="IPR006172">
    <property type="entry name" value="DNA-dir_DNA_pol_B"/>
</dbReference>
<feature type="region of interest" description="Disordered" evidence="15">
    <location>
        <begin position="758"/>
        <end position="810"/>
    </location>
</feature>
<feature type="compositionally biased region" description="Low complexity" evidence="15">
    <location>
        <begin position="2087"/>
        <end position="2098"/>
    </location>
</feature>
<comment type="catalytic activity">
    <reaction evidence="14">
        <text>DNA(n) + a 2'-deoxyribonucleoside 5'-triphosphate = DNA(n+1) + diphosphate</text>
        <dbReference type="Rhea" id="RHEA:22508"/>
        <dbReference type="Rhea" id="RHEA-COMP:17339"/>
        <dbReference type="Rhea" id="RHEA-COMP:17340"/>
        <dbReference type="ChEBI" id="CHEBI:33019"/>
        <dbReference type="ChEBI" id="CHEBI:61560"/>
        <dbReference type="ChEBI" id="CHEBI:173112"/>
        <dbReference type="EC" id="2.7.7.7"/>
    </reaction>
</comment>
<feature type="region of interest" description="Disordered" evidence="15">
    <location>
        <begin position="404"/>
        <end position="440"/>
    </location>
</feature>
<dbReference type="Proteomes" id="UP000037923">
    <property type="component" value="Unassembled WGS sequence"/>
</dbReference>
<dbReference type="GO" id="GO:0005634">
    <property type="term" value="C:nucleus"/>
    <property type="evidence" value="ECO:0007669"/>
    <property type="project" value="TreeGrafter"/>
</dbReference>
<dbReference type="InterPro" id="IPR006134">
    <property type="entry name" value="DNA-dir_DNA_pol_B_multi_dom"/>
</dbReference>
<feature type="domain" description="DNA-directed DNA polymerase family B multifunctional" evidence="16">
    <location>
        <begin position="2294"/>
        <end position="2756"/>
    </location>
</feature>
<comment type="caution">
    <text evidence="17">The sequence shown here is derived from an EMBL/GenBank/DDBJ whole genome shotgun (WGS) entry which is preliminary data.</text>
</comment>
<dbReference type="Gene3D" id="3.30.420.10">
    <property type="entry name" value="Ribonuclease H-like superfamily/Ribonuclease H"/>
    <property type="match status" value="2"/>
</dbReference>
<evidence type="ECO:0000256" key="11">
    <source>
        <dbReference type="ARBA" id="ARBA00023004"/>
    </source>
</evidence>
<feature type="region of interest" description="Disordered" evidence="15">
    <location>
        <begin position="2926"/>
        <end position="2956"/>
    </location>
</feature>
<keyword evidence="8" id="KW-0227">DNA damage</keyword>
<evidence type="ECO:0000256" key="3">
    <source>
        <dbReference type="ARBA" id="ARBA00012417"/>
    </source>
</evidence>
<dbReference type="GO" id="GO:0003677">
    <property type="term" value="F:DNA binding"/>
    <property type="evidence" value="ECO:0007669"/>
    <property type="project" value="InterPro"/>
</dbReference>
<feature type="region of interest" description="Disordered" evidence="15">
    <location>
        <begin position="1584"/>
        <end position="1631"/>
    </location>
</feature>
<feature type="compositionally biased region" description="Polar residues" evidence="15">
    <location>
        <begin position="1457"/>
        <end position="1485"/>
    </location>
</feature>
<dbReference type="Gene3D" id="1.10.132.60">
    <property type="entry name" value="DNA polymerase family B, C-terminal domain"/>
    <property type="match status" value="1"/>
</dbReference>
<keyword evidence="10" id="KW-0239">DNA-directed DNA polymerase</keyword>
<keyword evidence="11" id="KW-0408">Iron</keyword>
<comment type="similarity">
    <text evidence="2">Belongs to the DNA polymerase type-B family.</text>
</comment>
<dbReference type="PROSITE" id="PS00116">
    <property type="entry name" value="DNA_POLYMERASE_B"/>
    <property type="match status" value="1"/>
</dbReference>
<dbReference type="GO" id="GO:0000166">
    <property type="term" value="F:nucleotide binding"/>
    <property type="evidence" value="ECO:0007669"/>
    <property type="project" value="InterPro"/>
</dbReference>
<dbReference type="GO" id="GO:0000724">
    <property type="term" value="P:double-strand break repair via homologous recombination"/>
    <property type="evidence" value="ECO:0007669"/>
    <property type="project" value="TreeGrafter"/>
</dbReference>
<feature type="compositionally biased region" description="Low complexity" evidence="15">
    <location>
        <begin position="1318"/>
        <end position="1329"/>
    </location>
</feature>
<dbReference type="InterPro" id="IPR017964">
    <property type="entry name" value="DNA-dir_DNA_pol_B_CS"/>
</dbReference>
<dbReference type="InterPro" id="IPR043502">
    <property type="entry name" value="DNA/RNA_pol_sf"/>
</dbReference>
<feature type="compositionally biased region" description="Low complexity" evidence="15">
    <location>
        <begin position="985"/>
        <end position="999"/>
    </location>
</feature>
<organism evidence="17 18">
    <name type="scientific">Leptomonas pyrrhocoris</name>
    <name type="common">Firebug parasite</name>
    <dbReference type="NCBI Taxonomy" id="157538"/>
    <lineage>
        <taxon>Eukaryota</taxon>
        <taxon>Discoba</taxon>
        <taxon>Euglenozoa</taxon>
        <taxon>Kinetoplastea</taxon>
        <taxon>Metakinetoplastina</taxon>
        <taxon>Trypanosomatida</taxon>
        <taxon>Trypanosomatidae</taxon>
        <taxon>Leishmaniinae</taxon>
        <taxon>Leptomonas</taxon>
    </lineage>
</organism>
<feature type="region of interest" description="Disordered" evidence="15">
    <location>
        <begin position="90"/>
        <end position="109"/>
    </location>
</feature>
<feature type="compositionally biased region" description="Basic and acidic residues" evidence="15">
    <location>
        <begin position="2935"/>
        <end position="2946"/>
    </location>
</feature>
<dbReference type="InterPro" id="IPR012337">
    <property type="entry name" value="RNaseH-like_sf"/>
</dbReference>
<dbReference type="EMBL" id="LGTL01000003">
    <property type="protein sequence ID" value="KPA83845.1"/>
    <property type="molecule type" value="Genomic_DNA"/>
</dbReference>
<evidence type="ECO:0000256" key="5">
    <source>
        <dbReference type="ARBA" id="ARBA00022679"/>
    </source>
</evidence>
<keyword evidence="6" id="KW-0548">Nucleotidyltransferase</keyword>
<dbReference type="Pfam" id="PF00136">
    <property type="entry name" value="DNA_pol_B"/>
    <property type="match status" value="1"/>
</dbReference>
<keyword evidence="13" id="KW-0234">DNA repair</keyword>
<evidence type="ECO:0000256" key="7">
    <source>
        <dbReference type="ARBA" id="ARBA00022723"/>
    </source>
</evidence>
<feature type="compositionally biased region" description="Basic and acidic residues" evidence="15">
    <location>
        <begin position="1602"/>
        <end position="1612"/>
    </location>
</feature>
<feature type="compositionally biased region" description="Pro residues" evidence="15">
    <location>
        <begin position="2803"/>
        <end position="2813"/>
    </location>
</feature>
<evidence type="ECO:0000256" key="6">
    <source>
        <dbReference type="ARBA" id="ARBA00022695"/>
    </source>
</evidence>
<feature type="region of interest" description="Disordered" evidence="15">
    <location>
        <begin position="2790"/>
        <end position="2825"/>
    </location>
</feature>
<evidence type="ECO:0000256" key="2">
    <source>
        <dbReference type="ARBA" id="ARBA00005755"/>
    </source>
</evidence>
<dbReference type="GeneID" id="26902340"/>
<dbReference type="InterPro" id="IPR023211">
    <property type="entry name" value="DNA_pol_palm_dom_sf"/>
</dbReference>
<evidence type="ECO:0000313" key="17">
    <source>
        <dbReference type="EMBL" id="KPA83845.1"/>
    </source>
</evidence>
<feature type="compositionally biased region" description="Low complexity" evidence="15">
    <location>
        <begin position="2153"/>
        <end position="2181"/>
    </location>
</feature>
<feature type="region of interest" description="Disordered" evidence="15">
    <location>
        <begin position="975"/>
        <end position="1005"/>
    </location>
</feature>
<gene>
    <name evidence="17" type="ORF">ABB37_02045</name>
</gene>
<dbReference type="Gene3D" id="3.30.342.10">
    <property type="entry name" value="DNA Polymerase, chain B, domain 1"/>
    <property type="match status" value="1"/>
</dbReference>
<dbReference type="InterPro" id="IPR042087">
    <property type="entry name" value="DNA_pol_B_thumb"/>
</dbReference>
<dbReference type="OrthoDB" id="2414538at2759"/>
<dbReference type="GO" id="GO:0016035">
    <property type="term" value="C:zeta DNA polymerase complex"/>
    <property type="evidence" value="ECO:0007669"/>
    <property type="project" value="InterPro"/>
</dbReference>
<feature type="compositionally biased region" description="Acidic residues" evidence="15">
    <location>
        <begin position="2867"/>
        <end position="2877"/>
    </location>
</feature>
<keyword evidence="12" id="KW-0411">Iron-sulfur</keyword>
<dbReference type="Gene3D" id="3.90.1600.10">
    <property type="entry name" value="Palm domain of DNA polymerase"/>
    <property type="match status" value="1"/>
</dbReference>
<feature type="region of interest" description="Disordered" evidence="15">
    <location>
        <begin position="325"/>
        <end position="367"/>
    </location>
</feature>
<feature type="region of interest" description="Disordered" evidence="15">
    <location>
        <begin position="2073"/>
        <end position="2181"/>
    </location>
</feature>
<feature type="region of interest" description="Disordered" evidence="15">
    <location>
        <begin position="920"/>
        <end position="946"/>
    </location>
</feature>
<dbReference type="OMA" id="DNLSYTR"/>
<dbReference type="CDD" id="cd05534">
    <property type="entry name" value="POLBc_zeta"/>
    <property type="match status" value="1"/>
</dbReference>
<evidence type="ECO:0000256" key="10">
    <source>
        <dbReference type="ARBA" id="ARBA00022932"/>
    </source>
</evidence>
<evidence type="ECO:0000259" key="16">
    <source>
        <dbReference type="Pfam" id="PF00136"/>
    </source>
</evidence>
<feature type="compositionally biased region" description="Low complexity" evidence="15">
    <location>
        <begin position="411"/>
        <end position="425"/>
    </location>
</feature>
<dbReference type="FunFam" id="1.10.287.690:FF:000002">
    <property type="entry name" value="DNA polymerase zeta"/>
    <property type="match status" value="1"/>
</dbReference>
<feature type="compositionally biased region" description="Pro residues" evidence="15">
    <location>
        <begin position="2075"/>
        <end position="2086"/>
    </location>
</feature>
<dbReference type="SUPFAM" id="SSF56672">
    <property type="entry name" value="DNA/RNA polymerases"/>
    <property type="match status" value="1"/>
</dbReference>
<feature type="compositionally biased region" description="Low complexity" evidence="15">
    <location>
        <begin position="1801"/>
        <end position="1814"/>
    </location>
</feature>
<evidence type="ECO:0000313" key="18">
    <source>
        <dbReference type="Proteomes" id="UP000037923"/>
    </source>
</evidence>
<dbReference type="GO" id="GO:0003887">
    <property type="term" value="F:DNA-directed DNA polymerase activity"/>
    <property type="evidence" value="ECO:0007669"/>
    <property type="project" value="UniProtKB-KW"/>
</dbReference>
<evidence type="ECO:0000256" key="8">
    <source>
        <dbReference type="ARBA" id="ARBA00022763"/>
    </source>
</evidence>
<evidence type="ECO:0000256" key="14">
    <source>
        <dbReference type="ARBA" id="ARBA00049244"/>
    </source>
</evidence>
<feature type="compositionally biased region" description="Gly residues" evidence="15">
    <location>
        <begin position="2134"/>
        <end position="2151"/>
    </location>
</feature>
<proteinExistence type="inferred from homology"/>
<dbReference type="SUPFAM" id="SSF53098">
    <property type="entry name" value="Ribonuclease H-like"/>
    <property type="match status" value="2"/>
</dbReference>
<reference evidence="17 18" key="1">
    <citation type="submission" date="2015-07" db="EMBL/GenBank/DDBJ databases">
        <title>High-quality genome of monoxenous trypanosomatid Leptomonas pyrrhocoris.</title>
        <authorList>
            <person name="Flegontov P."/>
            <person name="Butenko A."/>
            <person name="Firsov S."/>
            <person name="Vlcek C."/>
            <person name="Logacheva M.D."/>
            <person name="Field M."/>
            <person name="Filatov D."/>
            <person name="Flegontova O."/>
            <person name="Gerasimov E."/>
            <person name="Jackson A.P."/>
            <person name="Kelly S."/>
            <person name="Opperdoes F."/>
            <person name="O'Reilly A."/>
            <person name="Votypka J."/>
            <person name="Yurchenko V."/>
            <person name="Lukes J."/>
        </authorList>
    </citation>
    <scope>NUCLEOTIDE SEQUENCE [LARGE SCALE GENOMIC DNA]</scope>
    <source>
        <strain evidence="17">H10</strain>
    </source>
</reference>
<dbReference type="PANTHER" id="PTHR45812">
    <property type="entry name" value="DNA POLYMERASE ZETA CATALYTIC SUBUNIT"/>
    <property type="match status" value="1"/>
</dbReference>
<dbReference type="GO" id="GO:0046872">
    <property type="term" value="F:metal ion binding"/>
    <property type="evidence" value="ECO:0007669"/>
    <property type="project" value="UniProtKB-KW"/>
</dbReference>
<keyword evidence="5" id="KW-0808">Transferase</keyword>
<feature type="compositionally biased region" description="Basic and acidic residues" evidence="15">
    <location>
        <begin position="923"/>
        <end position="942"/>
    </location>
</feature>
<protein>
    <recommendedName>
        <fullName evidence="4">DNA polymerase zeta catalytic subunit</fullName>
        <ecNumber evidence="3">2.7.7.7</ecNumber>
    </recommendedName>
</protein>
<comment type="cofactor">
    <cofactor evidence="1">
        <name>[4Fe-4S] cluster</name>
        <dbReference type="ChEBI" id="CHEBI:49883"/>
    </cofactor>
</comment>
<feature type="compositionally biased region" description="Polar residues" evidence="15">
    <location>
        <begin position="1297"/>
        <end position="1309"/>
    </location>
</feature>
<accession>A0A0N0DY78</accession>
<evidence type="ECO:0000256" key="1">
    <source>
        <dbReference type="ARBA" id="ARBA00001966"/>
    </source>
</evidence>
<evidence type="ECO:0000256" key="15">
    <source>
        <dbReference type="SAM" id="MobiDB-lite"/>
    </source>
</evidence>
<feature type="region of interest" description="Disordered" evidence="15">
    <location>
        <begin position="2867"/>
        <end position="2902"/>
    </location>
</feature>
<evidence type="ECO:0000256" key="12">
    <source>
        <dbReference type="ARBA" id="ARBA00023014"/>
    </source>
</evidence>
<evidence type="ECO:0000256" key="13">
    <source>
        <dbReference type="ARBA" id="ARBA00023204"/>
    </source>
</evidence>
<keyword evidence="7" id="KW-0479">Metal-binding</keyword>
<dbReference type="VEuPathDB" id="TriTrypDB:LpyrH10_03_1960"/>
<dbReference type="GO" id="GO:0042276">
    <property type="term" value="P:error-prone translesion synthesis"/>
    <property type="evidence" value="ECO:0007669"/>
    <property type="project" value="TreeGrafter"/>
</dbReference>
<dbReference type="PANTHER" id="PTHR45812:SF1">
    <property type="entry name" value="DNA POLYMERASE ZETA CATALYTIC SUBUNIT"/>
    <property type="match status" value="1"/>
</dbReference>
<dbReference type="EC" id="2.7.7.7" evidence="3"/>
<feature type="region of interest" description="Disordered" evidence="15">
    <location>
        <begin position="1797"/>
        <end position="1822"/>
    </location>
</feature>
<feature type="region of interest" description="Disordered" evidence="15">
    <location>
        <begin position="1289"/>
        <end position="1496"/>
    </location>
</feature>
<dbReference type="GO" id="GO:0051536">
    <property type="term" value="F:iron-sulfur cluster binding"/>
    <property type="evidence" value="ECO:0007669"/>
    <property type="project" value="UniProtKB-KW"/>
</dbReference>
<keyword evidence="9" id="KW-0862">Zinc</keyword>
<name>A0A0N0DY78_LEPPY</name>
<feature type="compositionally biased region" description="Basic residues" evidence="15">
    <location>
        <begin position="1439"/>
        <end position="1449"/>
    </location>
</feature>
<dbReference type="SMART" id="SM00486">
    <property type="entry name" value="POLBc"/>
    <property type="match status" value="1"/>
</dbReference>
<keyword evidence="18" id="KW-1185">Reference proteome</keyword>
<feature type="compositionally biased region" description="Acidic residues" evidence="15">
    <location>
        <begin position="2102"/>
        <end position="2117"/>
    </location>
</feature>
<dbReference type="PRINTS" id="PR00106">
    <property type="entry name" value="DNAPOLB"/>
</dbReference>
<feature type="region of interest" description="Disordered" evidence="15">
    <location>
        <begin position="1892"/>
        <end position="1911"/>
    </location>
</feature>
<dbReference type="InterPro" id="IPR036397">
    <property type="entry name" value="RNaseH_sf"/>
</dbReference>
<evidence type="ECO:0000256" key="9">
    <source>
        <dbReference type="ARBA" id="ARBA00022833"/>
    </source>
</evidence>
<feature type="region of interest" description="Disordered" evidence="15">
    <location>
        <begin position="1984"/>
        <end position="2019"/>
    </location>
</feature>
<feature type="compositionally biased region" description="Basic and acidic residues" evidence="15">
    <location>
        <begin position="775"/>
        <end position="786"/>
    </location>
</feature>
<evidence type="ECO:0000256" key="4">
    <source>
        <dbReference type="ARBA" id="ARBA00021589"/>
    </source>
</evidence>
<dbReference type="RefSeq" id="XP_015662284.1">
    <property type="nucleotide sequence ID" value="XM_015798806.1"/>
</dbReference>